<dbReference type="PANTHER" id="PTHR36204">
    <property type="entry name" value="N-ACETYLMANNOSAMINE-6-PHOSPHATE 2-EPIMERASE-RELATED"/>
    <property type="match status" value="1"/>
</dbReference>
<comment type="function">
    <text evidence="2 6">Converts N-acetylmannosamine-6-phosphate (ManNAc-6-P) to N-acetylglucosamine-6-phosphate (GlcNAc-6-P).</text>
</comment>
<comment type="similarity">
    <text evidence="6">Belongs to the NanE family.</text>
</comment>
<dbReference type="PANTHER" id="PTHR36204:SF1">
    <property type="entry name" value="N-ACETYLMANNOSAMINE-6-PHOSPHATE 2-EPIMERASE-RELATED"/>
    <property type="match status" value="1"/>
</dbReference>
<dbReference type="GO" id="GO:0005829">
    <property type="term" value="C:cytosol"/>
    <property type="evidence" value="ECO:0007669"/>
    <property type="project" value="TreeGrafter"/>
</dbReference>
<evidence type="ECO:0000256" key="3">
    <source>
        <dbReference type="ARBA" id="ARBA00005081"/>
    </source>
</evidence>
<dbReference type="Proteomes" id="UP000302163">
    <property type="component" value="Chromosome"/>
</dbReference>
<evidence type="ECO:0000313" key="8">
    <source>
        <dbReference type="Proteomes" id="UP000302163"/>
    </source>
</evidence>
<dbReference type="OrthoDB" id="9810372at2"/>
<comment type="pathway">
    <text evidence="3 6">Amino-sugar metabolism; N-acetylneuraminate degradation; D-fructose 6-phosphate from N-acetylneuraminate: step 3/5.</text>
</comment>
<dbReference type="Gene3D" id="3.20.20.70">
    <property type="entry name" value="Aldolase class I"/>
    <property type="match status" value="1"/>
</dbReference>
<comment type="catalytic activity">
    <reaction evidence="1 6">
        <text>an N-acyl-D-glucosamine 6-phosphate = an N-acyl-D-mannosamine 6-phosphate</text>
        <dbReference type="Rhea" id="RHEA:23932"/>
        <dbReference type="ChEBI" id="CHEBI:57599"/>
        <dbReference type="ChEBI" id="CHEBI:57666"/>
        <dbReference type="EC" id="5.1.3.9"/>
    </reaction>
</comment>
<evidence type="ECO:0000256" key="6">
    <source>
        <dbReference type="HAMAP-Rule" id="MF_01235"/>
    </source>
</evidence>
<dbReference type="UniPathway" id="UPA00629">
    <property type="reaction ID" value="UER00682"/>
</dbReference>
<proteinExistence type="inferred from homology"/>
<dbReference type="InterPro" id="IPR007260">
    <property type="entry name" value="NanE"/>
</dbReference>
<evidence type="ECO:0000313" key="7">
    <source>
        <dbReference type="EMBL" id="QCT18178.1"/>
    </source>
</evidence>
<dbReference type="EC" id="5.1.3.9" evidence="6"/>
<sequence length="233" mass="24809">MNTLLNGLKGQLIVSCQALEDEPLHSPFIMSRMALAAEQGGAAGIRANSVADIAAIRQQVALPVIGIIKRDYPDSEVFITATLKEVDELMTVAPEIIALDATARPRPGGQSLATLVAQIRERYPRLVLMADVSTLDEAKTAEALGFDCVGPTLYGYTGETKGHKLPEQDCRFLGELVDAVTIPVIAEGNVETPELAARCLALGAHAVVVGGAITRPRQITERFAAAINAHCRE</sequence>
<dbReference type="GO" id="GO:0005975">
    <property type="term" value="P:carbohydrate metabolic process"/>
    <property type="evidence" value="ECO:0007669"/>
    <property type="project" value="UniProtKB-UniRule"/>
</dbReference>
<name>A0A4P8YEY0_9ENTR</name>
<evidence type="ECO:0000256" key="1">
    <source>
        <dbReference type="ARBA" id="ARBA00000056"/>
    </source>
</evidence>
<reference evidence="7 8" key="1">
    <citation type="submission" date="2019-05" db="EMBL/GenBank/DDBJ databases">
        <title>Complete genome sequence of Izhakiella calystegiae KSNA2, an endophyte isolated from beach morning glory (Calystegia soldanella).</title>
        <authorList>
            <person name="Jiang L."/>
            <person name="Jeong J.C."/>
            <person name="Kim C.Y."/>
            <person name="Kim D.H."/>
            <person name="Kim S.W."/>
            <person name="Lee j."/>
        </authorList>
    </citation>
    <scope>NUCLEOTIDE SEQUENCE [LARGE SCALE GENOMIC DNA]</scope>
    <source>
        <strain evidence="7 8">KSNA2</strain>
    </source>
</reference>
<dbReference type="RefSeq" id="WP_138093093.1">
    <property type="nucleotide sequence ID" value="NZ_CP040428.1"/>
</dbReference>
<dbReference type="InterPro" id="IPR013785">
    <property type="entry name" value="Aldolase_TIM"/>
</dbReference>
<dbReference type="GO" id="GO:0006053">
    <property type="term" value="P:N-acetylmannosamine catabolic process"/>
    <property type="evidence" value="ECO:0007669"/>
    <property type="project" value="TreeGrafter"/>
</dbReference>
<dbReference type="InterPro" id="IPR011060">
    <property type="entry name" value="RibuloseP-bd_barrel"/>
</dbReference>
<evidence type="ECO:0000256" key="5">
    <source>
        <dbReference type="ARBA" id="ARBA00023277"/>
    </source>
</evidence>
<dbReference type="Pfam" id="PF04131">
    <property type="entry name" value="NanE"/>
    <property type="match status" value="1"/>
</dbReference>
<protein>
    <recommendedName>
        <fullName evidence="6">Putative N-acetylmannosamine-6-phosphate 2-epimerase</fullName>
        <ecNumber evidence="6">5.1.3.9</ecNumber>
    </recommendedName>
    <alternativeName>
        <fullName evidence="6">ManNAc-6-P epimerase</fullName>
    </alternativeName>
</protein>
<keyword evidence="4 6" id="KW-0413">Isomerase</keyword>
<dbReference type="HAMAP" id="MF_01235">
    <property type="entry name" value="ManNAc6P_epimer"/>
    <property type="match status" value="1"/>
</dbReference>
<dbReference type="KEGG" id="izh:FEM41_00235"/>
<accession>A0A4P8YEY0</accession>
<evidence type="ECO:0000256" key="2">
    <source>
        <dbReference type="ARBA" id="ARBA00002147"/>
    </source>
</evidence>
<dbReference type="CDD" id="cd04729">
    <property type="entry name" value="NanE"/>
    <property type="match status" value="1"/>
</dbReference>
<dbReference type="SUPFAM" id="SSF51366">
    <property type="entry name" value="Ribulose-phoshate binding barrel"/>
    <property type="match status" value="1"/>
</dbReference>
<keyword evidence="8" id="KW-1185">Reference proteome</keyword>
<dbReference type="GO" id="GO:0019262">
    <property type="term" value="P:N-acetylneuraminate catabolic process"/>
    <property type="evidence" value="ECO:0007669"/>
    <property type="project" value="UniProtKB-UniRule"/>
</dbReference>
<dbReference type="AlphaFoldDB" id="A0A4P8YEY0"/>
<organism evidence="7 8">
    <name type="scientific">Jejubacter calystegiae</name>
    <dbReference type="NCBI Taxonomy" id="2579935"/>
    <lineage>
        <taxon>Bacteria</taxon>
        <taxon>Pseudomonadati</taxon>
        <taxon>Pseudomonadota</taxon>
        <taxon>Gammaproteobacteria</taxon>
        <taxon>Enterobacterales</taxon>
        <taxon>Enterobacteriaceae</taxon>
        <taxon>Jejubacter</taxon>
    </lineage>
</organism>
<gene>
    <name evidence="6" type="primary">nanE</name>
    <name evidence="7" type="ORF">FEM41_00235</name>
</gene>
<keyword evidence="5 6" id="KW-0119">Carbohydrate metabolism</keyword>
<dbReference type="FunFam" id="3.20.20.70:FF:000035">
    <property type="entry name" value="Putative N-acetylmannosamine-6-phosphate 2-epimerase"/>
    <property type="match status" value="1"/>
</dbReference>
<dbReference type="NCBIfam" id="NF002231">
    <property type="entry name" value="PRK01130.1"/>
    <property type="match status" value="1"/>
</dbReference>
<evidence type="ECO:0000256" key="4">
    <source>
        <dbReference type="ARBA" id="ARBA00023235"/>
    </source>
</evidence>
<dbReference type="EMBL" id="CP040428">
    <property type="protein sequence ID" value="QCT18178.1"/>
    <property type="molecule type" value="Genomic_DNA"/>
</dbReference>
<dbReference type="GO" id="GO:0047465">
    <property type="term" value="F:N-acylglucosamine-6-phosphate 2-epimerase activity"/>
    <property type="evidence" value="ECO:0007669"/>
    <property type="project" value="UniProtKB-EC"/>
</dbReference>